<comment type="caution">
    <text evidence="10">The sequence shown here is derived from an EMBL/GenBank/DDBJ whole genome shotgun (WGS) entry which is preliminary data.</text>
</comment>
<dbReference type="CDD" id="cd00063">
    <property type="entry name" value="FN3"/>
    <property type="match status" value="1"/>
</dbReference>
<feature type="transmembrane region" description="Helical" evidence="8">
    <location>
        <begin position="268"/>
        <end position="291"/>
    </location>
</feature>
<gene>
    <name evidence="10" type="primary">EPHA6</name>
    <name evidence="10" type="ORF">OS493_019291</name>
</gene>
<keyword evidence="10" id="KW-0808">Transferase</keyword>
<keyword evidence="4" id="KW-0067">ATP-binding</keyword>
<dbReference type="Pfam" id="PF00041">
    <property type="entry name" value="fn3"/>
    <property type="match status" value="1"/>
</dbReference>
<feature type="transmembrane region" description="Helical" evidence="8">
    <location>
        <begin position="238"/>
        <end position="262"/>
    </location>
</feature>
<organism evidence="10 11">
    <name type="scientific">Desmophyllum pertusum</name>
    <dbReference type="NCBI Taxonomy" id="174260"/>
    <lineage>
        <taxon>Eukaryota</taxon>
        <taxon>Metazoa</taxon>
        <taxon>Cnidaria</taxon>
        <taxon>Anthozoa</taxon>
        <taxon>Hexacorallia</taxon>
        <taxon>Scleractinia</taxon>
        <taxon>Caryophylliina</taxon>
        <taxon>Caryophylliidae</taxon>
        <taxon>Desmophyllum</taxon>
    </lineage>
</organism>
<keyword evidence="5 8" id="KW-1133">Transmembrane helix</keyword>
<dbReference type="OrthoDB" id="4062651at2759"/>
<dbReference type="PANTHER" id="PTHR46877:SF14">
    <property type="entry name" value="RECEPTOR PROTEIN-TYROSINE KINASE"/>
    <property type="match status" value="1"/>
</dbReference>
<evidence type="ECO:0000256" key="2">
    <source>
        <dbReference type="ARBA" id="ARBA00022692"/>
    </source>
</evidence>
<evidence type="ECO:0000256" key="7">
    <source>
        <dbReference type="ARBA" id="ARBA00023170"/>
    </source>
</evidence>
<dbReference type="EC" id="2.7.10.1" evidence="10"/>
<dbReference type="GO" id="GO:0005524">
    <property type="term" value="F:ATP binding"/>
    <property type="evidence" value="ECO:0007669"/>
    <property type="project" value="UniProtKB-KW"/>
</dbReference>
<dbReference type="PROSITE" id="PS50853">
    <property type="entry name" value="FN3"/>
    <property type="match status" value="1"/>
</dbReference>
<evidence type="ECO:0000256" key="3">
    <source>
        <dbReference type="ARBA" id="ARBA00022741"/>
    </source>
</evidence>
<dbReference type="GO" id="GO:0005005">
    <property type="term" value="F:transmembrane-ephrin receptor activity"/>
    <property type="evidence" value="ECO:0007669"/>
    <property type="project" value="TreeGrafter"/>
</dbReference>
<dbReference type="Gene3D" id="2.60.40.10">
    <property type="entry name" value="Immunoglobulins"/>
    <property type="match status" value="2"/>
</dbReference>
<proteinExistence type="predicted"/>
<dbReference type="InterPro" id="IPR050449">
    <property type="entry name" value="Ephrin_rcpt_TKs"/>
</dbReference>
<dbReference type="InterPro" id="IPR036116">
    <property type="entry name" value="FN3_sf"/>
</dbReference>
<keyword evidence="7 10" id="KW-0675">Receptor</keyword>
<keyword evidence="2 8" id="KW-0812">Transmembrane</keyword>
<dbReference type="GO" id="GO:0030425">
    <property type="term" value="C:dendrite"/>
    <property type="evidence" value="ECO:0007669"/>
    <property type="project" value="TreeGrafter"/>
</dbReference>
<dbReference type="InterPro" id="IPR003961">
    <property type="entry name" value="FN3_dom"/>
</dbReference>
<evidence type="ECO:0000256" key="6">
    <source>
        <dbReference type="ARBA" id="ARBA00023136"/>
    </source>
</evidence>
<comment type="subcellular location">
    <subcellularLocation>
        <location evidence="1">Membrane</location>
        <topology evidence="1">Single-pass membrane protein</topology>
    </subcellularLocation>
</comment>
<evidence type="ECO:0000313" key="11">
    <source>
        <dbReference type="Proteomes" id="UP001163046"/>
    </source>
</evidence>
<dbReference type="AlphaFoldDB" id="A0A9W9YBR6"/>
<keyword evidence="11" id="KW-1185">Reference proteome</keyword>
<reference evidence="10" key="1">
    <citation type="submission" date="2023-01" db="EMBL/GenBank/DDBJ databases">
        <title>Genome assembly of the deep-sea coral Lophelia pertusa.</title>
        <authorList>
            <person name="Herrera S."/>
            <person name="Cordes E."/>
        </authorList>
    </citation>
    <scope>NUCLEOTIDE SEQUENCE</scope>
    <source>
        <strain evidence="10">USNM1676648</strain>
        <tissue evidence="10">Polyp</tissue>
    </source>
</reference>
<dbReference type="Proteomes" id="UP001163046">
    <property type="component" value="Unassembled WGS sequence"/>
</dbReference>
<dbReference type="EMBL" id="MU827788">
    <property type="protein sequence ID" value="KAJ7331697.1"/>
    <property type="molecule type" value="Genomic_DNA"/>
</dbReference>
<keyword evidence="6 8" id="KW-0472">Membrane</keyword>
<dbReference type="SUPFAM" id="SSF49265">
    <property type="entry name" value="Fibronectin type III"/>
    <property type="match status" value="1"/>
</dbReference>
<dbReference type="GO" id="GO:0005886">
    <property type="term" value="C:plasma membrane"/>
    <property type="evidence" value="ECO:0007669"/>
    <property type="project" value="TreeGrafter"/>
</dbReference>
<dbReference type="SMART" id="SM00060">
    <property type="entry name" value="FN3"/>
    <property type="match status" value="2"/>
</dbReference>
<evidence type="ECO:0000259" key="9">
    <source>
        <dbReference type="PROSITE" id="PS50853"/>
    </source>
</evidence>
<keyword evidence="3" id="KW-0547">Nucleotide-binding</keyword>
<evidence type="ECO:0000313" key="10">
    <source>
        <dbReference type="EMBL" id="KAJ7331697.1"/>
    </source>
</evidence>
<accession>A0A9W9YBR6</accession>
<sequence length="336" mass="37514">MLCYFNISFPTAPPSAPRNLSVIFQDQSVIVVAWLPPSDSGGREDVVYDINCFQCDRSPDCNYRHLCNGKLQFWPLKSNNPFTHVTVTGLQSNTSYFLRVTAENGVSYLYGPNPNRNAEIQFGTRISAVLTWRTVDNPHEFSSYDRYEISCFKCENGGDSVQHQCTETCGERIRFWPGREGLKDNHVTASELEPSTLYKFVLYVWKYQTALASVLVKTSVSVDSPIADGEKIDLAKHFLTTPTIVTMGISGLAFFSALQSHFFNVPTIIALVLAGLLFVCAVIILLVSLHLKRRWYSAAKKENTNSGGAKACDYSAENTDNTIVMEENSTRVLVTL</sequence>
<feature type="domain" description="Fibronectin type-III" evidence="9">
    <location>
        <begin position="16"/>
        <end position="127"/>
    </location>
</feature>
<evidence type="ECO:0000256" key="5">
    <source>
        <dbReference type="ARBA" id="ARBA00022989"/>
    </source>
</evidence>
<evidence type="ECO:0000256" key="1">
    <source>
        <dbReference type="ARBA" id="ARBA00004167"/>
    </source>
</evidence>
<protein>
    <submittedName>
        <fullName evidence="10">Ephrin type-A receptor 6</fullName>
        <ecNumber evidence="10">2.7.10.1</ecNumber>
    </submittedName>
</protein>
<name>A0A9W9YBR6_9CNID</name>
<dbReference type="InterPro" id="IPR013783">
    <property type="entry name" value="Ig-like_fold"/>
</dbReference>
<evidence type="ECO:0000256" key="8">
    <source>
        <dbReference type="SAM" id="Phobius"/>
    </source>
</evidence>
<evidence type="ECO:0000256" key="4">
    <source>
        <dbReference type="ARBA" id="ARBA00022840"/>
    </source>
</evidence>
<dbReference type="GO" id="GO:0007411">
    <property type="term" value="P:axon guidance"/>
    <property type="evidence" value="ECO:0007669"/>
    <property type="project" value="TreeGrafter"/>
</dbReference>
<dbReference type="PANTHER" id="PTHR46877">
    <property type="entry name" value="EPH RECEPTOR A5"/>
    <property type="match status" value="1"/>
</dbReference>